<dbReference type="AlphaFoldDB" id="A0A6P5JRJ3"/>
<dbReference type="RefSeq" id="XP_020836887.1">
    <property type="nucleotide sequence ID" value="XM_020981228.1"/>
</dbReference>
<dbReference type="GeneID" id="110204960"/>
<feature type="compositionally biased region" description="Polar residues" evidence="1">
    <location>
        <begin position="977"/>
        <end position="988"/>
    </location>
</feature>
<evidence type="ECO:0000313" key="6">
    <source>
        <dbReference type="RefSeq" id="XP_020836889.1"/>
    </source>
</evidence>
<dbReference type="RefSeq" id="XP_020836888.1">
    <property type="nucleotide sequence ID" value="XM_020981229.1"/>
</dbReference>
<feature type="compositionally biased region" description="Basic and acidic residues" evidence="1">
    <location>
        <begin position="989"/>
        <end position="998"/>
    </location>
</feature>
<evidence type="ECO:0000313" key="3">
    <source>
        <dbReference type="Proteomes" id="UP000515140"/>
    </source>
</evidence>
<feature type="region of interest" description="Disordered" evidence="1">
    <location>
        <begin position="977"/>
        <end position="998"/>
    </location>
</feature>
<accession>A0A6P5JRJ3</accession>
<name>A0A6P5JRJ3_PHACI</name>
<dbReference type="KEGG" id="pcw:110204960"/>
<dbReference type="GeneTree" id="ENSGT00390000008330"/>
<sequence>MSTKSFEWDSEAKSLHSAWEQYSTVTLYQYEGIVPDEDEFQPTKQNLSGQFSISSEGTANLDIPQVVPCTFTICLALPGFGPKGKHSPDIFKRLRSDKFAKFRRYYHIEYLLLPDDREPKQVDLVLFNTLIAKVFMEFGIKAVSPWHEDDKLWVSWKETHKMSITKEVLKKLNYYKIIFNIWDTKEKVSKKAKFAKVKSLSHQEDFESVDEVKQLVLRQRKLSKEKTPKPSIIKTKKEIIEVEPYNPPVNIESGESLNKVDPEFEKALKGDDFIIQWNLSKISELTAGKQSESKETCKQPTLTSSSTVTDGVKMQNRRISGKKKKRFALCDEESEATVAKRQTIFSAELDVMPLLAGQTTVMSHIKENNSKILDCYLNLTVDAPLMTEEQKQDLNPLIIKIKSVAYLPTDPVRLDQLQKMCVPVYCKYKFHDTPVHQTPGQPYGTHIYFDDVNVILLGALDPQNLREYLEGPPMEVEIHDRDRKEEACATESSLFGDDLADANLSNISHVTYDVTENPLEVIKKKWDPYGIAKVSFADLLLGQKLMDLSVPIQRCKPDSSYFQKDRKGRRKSFGGHEPMNTLQSTPMPMGNYFECSSLLRLRIELCVPLKLGGGVGKAANERFGRIIYIFDSSKTDFLRALLKSIAEINASALHLESYPPQDIQEVLSAFKVKLKVETNLDQDVITGFHLLDGQIHLFVLEGLAEQGLKRLWERYPNRAPGSEEGKFQVFYNSELTFHKRLYMDLDAMLYQVHLCKPLSALVKQSMIFVRGLIPQPSFQALIKLDSICHSNKLRDIIEGDLLPSAEMVKCMSQEFGVPVSRSELLIPSPLEKVPSTILKVEGPRKEIHSCFSLIKLHEENYLQWKKDMELKRSIAPTFIQKNFFRASLVKRTSRRPEVKTIRIIPADKKSVYNYSIQTLNSGELAKQQLIAQMDKERGKRFTYSQKYLASLPEPLGLTHQIPKSKFWLTPEGFQVPGNQTSFESNQHPKSPDPNRVEELKESWQENRLFANILKPVLDRDRMSWEQRHLDFDIYKKPPSTIRLPDEKFSIRGKPKTNQKNRVL</sequence>
<protein>
    <submittedName>
        <fullName evidence="4 5">Uncharacterized protein KIAA1257 homolog isoform X1</fullName>
    </submittedName>
</protein>
<evidence type="ECO:0000313" key="7">
    <source>
        <dbReference type="RefSeq" id="XP_020836890.1"/>
    </source>
</evidence>
<keyword evidence="3" id="KW-1185">Reference proteome</keyword>
<evidence type="ECO:0000259" key="2">
    <source>
        <dbReference type="Pfam" id="PF15084"/>
    </source>
</evidence>
<dbReference type="Pfam" id="PF15084">
    <property type="entry name" value="DUF4550"/>
    <property type="match status" value="1"/>
</dbReference>
<dbReference type="RefSeq" id="XP_020836890.1">
    <property type="nucleotide sequence ID" value="XM_020981231.1"/>
</dbReference>
<organism evidence="3 4">
    <name type="scientific">Phascolarctos cinereus</name>
    <name type="common">Koala</name>
    <dbReference type="NCBI Taxonomy" id="38626"/>
    <lineage>
        <taxon>Eukaryota</taxon>
        <taxon>Metazoa</taxon>
        <taxon>Chordata</taxon>
        <taxon>Craniata</taxon>
        <taxon>Vertebrata</taxon>
        <taxon>Euteleostomi</taxon>
        <taxon>Mammalia</taxon>
        <taxon>Metatheria</taxon>
        <taxon>Diprotodontia</taxon>
        <taxon>Phascolarctidae</taxon>
        <taxon>Phascolarctos</taxon>
    </lineage>
</organism>
<dbReference type="InterPro" id="IPR035892">
    <property type="entry name" value="C2_domain_sf"/>
</dbReference>
<dbReference type="SUPFAM" id="SSF49562">
    <property type="entry name" value="C2 domain (Calcium/lipid-binding domain, CaLB)"/>
    <property type="match status" value="1"/>
</dbReference>
<feature type="region of interest" description="Disordered" evidence="1">
    <location>
        <begin position="565"/>
        <end position="584"/>
    </location>
</feature>
<dbReference type="PANTHER" id="PTHR33667:SF7">
    <property type="entry name" value="RIKEN CDNA 1810020O05 GENE"/>
    <property type="match status" value="1"/>
</dbReference>
<evidence type="ECO:0000313" key="5">
    <source>
        <dbReference type="RefSeq" id="XP_020836888.1"/>
    </source>
</evidence>
<dbReference type="CTD" id="57501"/>
<feature type="compositionally biased region" description="Polar residues" evidence="1">
    <location>
        <begin position="298"/>
        <end position="309"/>
    </location>
</feature>
<reference evidence="4 5" key="1">
    <citation type="submission" date="2025-04" db="UniProtKB">
        <authorList>
            <consortium name="RefSeq"/>
        </authorList>
    </citation>
    <scope>IDENTIFICATION</scope>
    <source>
        <tissue evidence="4 5">Spleen</tissue>
    </source>
</reference>
<dbReference type="RefSeq" id="XP_020836889.1">
    <property type="nucleotide sequence ID" value="XM_020981230.1"/>
</dbReference>
<evidence type="ECO:0000313" key="4">
    <source>
        <dbReference type="RefSeq" id="XP_020836887.1"/>
    </source>
</evidence>
<feature type="region of interest" description="Disordered" evidence="1">
    <location>
        <begin position="288"/>
        <end position="312"/>
    </location>
</feature>
<proteinExistence type="predicted"/>
<dbReference type="Proteomes" id="UP000515140">
    <property type="component" value="Unplaced"/>
</dbReference>
<evidence type="ECO:0000256" key="1">
    <source>
        <dbReference type="SAM" id="MobiDB-lite"/>
    </source>
</evidence>
<dbReference type="InterPro" id="IPR027876">
    <property type="entry name" value="DUF4550"/>
</dbReference>
<gene>
    <name evidence="4 5 6 7" type="primary">KIAA1257</name>
</gene>
<dbReference type="PANTHER" id="PTHR33667">
    <property type="entry name" value="SI:DKEY-57N24.6"/>
    <property type="match status" value="1"/>
</dbReference>
<feature type="domain" description="DUF4550" evidence="2">
    <location>
        <begin position="104"/>
        <end position="198"/>
    </location>
</feature>